<organism evidence="1 2">
    <name type="scientific">Dentiscutata erythropus</name>
    <dbReference type="NCBI Taxonomy" id="1348616"/>
    <lineage>
        <taxon>Eukaryota</taxon>
        <taxon>Fungi</taxon>
        <taxon>Fungi incertae sedis</taxon>
        <taxon>Mucoromycota</taxon>
        <taxon>Glomeromycotina</taxon>
        <taxon>Glomeromycetes</taxon>
        <taxon>Diversisporales</taxon>
        <taxon>Gigasporaceae</taxon>
        <taxon>Dentiscutata</taxon>
    </lineage>
</organism>
<gene>
    <name evidence="1" type="ORF">DERYTH_LOCUS27348</name>
</gene>
<name>A0A9N9KER4_9GLOM</name>
<comment type="caution">
    <text evidence="1">The sequence shown here is derived from an EMBL/GenBank/DDBJ whole genome shotgun (WGS) entry which is preliminary data.</text>
</comment>
<proteinExistence type="predicted"/>
<feature type="non-terminal residue" evidence="1">
    <location>
        <position position="41"/>
    </location>
</feature>
<accession>A0A9N9KER4</accession>
<evidence type="ECO:0000313" key="1">
    <source>
        <dbReference type="EMBL" id="CAG8822670.1"/>
    </source>
</evidence>
<dbReference type="EMBL" id="CAJVPY010062451">
    <property type="protein sequence ID" value="CAG8822670.1"/>
    <property type="molecule type" value="Genomic_DNA"/>
</dbReference>
<dbReference type="AlphaFoldDB" id="A0A9N9KER4"/>
<evidence type="ECO:0000313" key="2">
    <source>
        <dbReference type="Proteomes" id="UP000789405"/>
    </source>
</evidence>
<feature type="non-terminal residue" evidence="1">
    <location>
        <position position="1"/>
    </location>
</feature>
<dbReference type="OrthoDB" id="2339571at2759"/>
<protein>
    <submittedName>
        <fullName evidence="1">3122_t:CDS:1</fullName>
    </submittedName>
</protein>
<sequence length="41" mass="4565">QCLGTKTLSSGHVKLTANSALEILRRHGIYRVSCEVFMETD</sequence>
<keyword evidence="2" id="KW-1185">Reference proteome</keyword>
<dbReference type="Proteomes" id="UP000789405">
    <property type="component" value="Unassembled WGS sequence"/>
</dbReference>
<reference evidence="1" key="1">
    <citation type="submission" date="2021-06" db="EMBL/GenBank/DDBJ databases">
        <authorList>
            <person name="Kallberg Y."/>
            <person name="Tangrot J."/>
            <person name="Rosling A."/>
        </authorList>
    </citation>
    <scope>NUCLEOTIDE SEQUENCE</scope>
    <source>
        <strain evidence="1">MA453B</strain>
    </source>
</reference>